<evidence type="ECO:0000313" key="1">
    <source>
        <dbReference type="EMBL" id="KKL08671.1"/>
    </source>
</evidence>
<organism evidence="1">
    <name type="scientific">marine sediment metagenome</name>
    <dbReference type="NCBI Taxonomy" id="412755"/>
    <lineage>
        <taxon>unclassified sequences</taxon>
        <taxon>metagenomes</taxon>
        <taxon>ecological metagenomes</taxon>
    </lineage>
</organism>
<sequence length="171" mass="18398">MKKLLLAFVLCLIISPALAEQRIVFTRSDGAITVRHLPSGASPQDFTDAIQHAIDSGEAVNIPIAVDQTAMPTVRTFRNAWRQSNGAVSVDMPTARGIHAEHIARAHAAEIARVKTEERSERLKGNTTKADAHAATVTALEALDLNVLAMQIANAPNPTALEAIWPVDVPR</sequence>
<accession>A0A0F9CSQ8</accession>
<dbReference type="EMBL" id="LAZR01042788">
    <property type="protein sequence ID" value="KKL08671.1"/>
    <property type="molecule type" value="Genomic_DNA"/>
</dbReference>
<gene>
    <name evidence="1" type="ORF">LCGC14_2573530</name>
</gene>
<protein>
    <submittedName>
        <fullName evidence="1">Uncharacterized protein</fullName>
    </submittedName>
</protein>
<proteinExistence type="predicted"/>
<comment type="caution">
    <text evidence="1">The sequence shown here is derived from an EMBL/GenBank/DDBJ whole genome shotgun (WGS) entry which is preliminary data.</text>
</comment>
<dbReference type="AlphaFoldDB" id="A0A0F9CSQ8"/>
<reference evidence="1" key="1">
    <citation type="journal article" date="2015" name="Nature">
        <title>Complex archaea that bridge the gap between prokaryotes and eukaryotes.</title>
        <authorList>
            <person name="Spang A."/>
            <person name="Saw J.H."/>
            <person name="Jorgensen S.L."/>
            <person name="Zaremba-Niedzwiedzka K."/>
            <person name="Martijn J."/>
            <person name="Lind A.E."/>
            <person name="van Eijk R."/>
            <person name="Schleper C."/>
            <person name="Guy L."/>
            <person name="Ettema T.J."/>
        </authorList>
    </citation>
    <scope>NUCLEOTIDE SEQUENCE</scope>
</reference>
<name>A0A0F9CSQ8_9ZZZZ</name>